<reference evidence="2 3" key="1">
    <citation type="journal article" date="2019" name="Int. J. Syst. Evol. Microbiol.">
        <title>The Global Catalogue of Microorganisms (GCM) 10K type strain sequencing project: providing services to taxonomists for standard genome sequencing and annotation.</title>
        <authorList>
            <consortium name="The Broad Institute Genomics Platform"/>
            <consortium name="The Broad Institute Genome Sequencing Center for Infectious Disease"/>
            <person name="Wu L."/>
            <person name="Ma J."/>
        </authorList>
    </citation>
    <scope>NUCLEOTIDE SEQUENCE [LARGE SCALE GENOMIC DNA]</scope>
    <source>
        <strain evidence="2 3">CGMCC 1.12562</strain>
    </source>
</reference>
<organism evidence="2 3">
    <name type="scientific">Halobacterium litoreum</name>
    <dbReference type="NCBI Taxonomy" id="2039234"/>
    <lineage>
        <taxon>Archaea</taxon>
        <taxon>Methanobacteriati</taxon>
        <taxon>Methanobacteriota</taxon>
        <taxon>Stenosarchaea group</taxon>
        <taxon>Halobacteria</taxon>
        <taxon>Halobacteriales</taxon>
        <taxon>Halobacteriaceae</taxon>
        <taxon>Halobacterium</taxon>
    </lineage>
</organism>
<evidence type="ECO:0000313" key="3">
    <source>
        <dbReference type="Proteomes" id="UP001595660"/>
    </source>
</evidence>
<gene>
    <name evidence="2" type="ORF">ACFOKC_12015</name>
</gene>
<sequence length="236" mass="25529">MGGRIDAEAFSNELAELKRGGCNVLVRSDARGRDPACERLLGAPELDRHHVFLTTASDVDTVLDRHRPRRTDAGSFAVVDATPDTRSVASATPSTAGPTPTPFQTDDDWYEGVDSLTDYETLFDATDRALDRVAAGADGPGEVRLCLDGLDPFLDAAGDDASEERLFRFLHLLTGAVRDVNGMGHAHVSANVDDDVLATFEPLFDATLTIEAAGAGAARQRWRLHDSGRVTDWFQF</sequence>
<feature type="region of interest" description="Disordered" evidence="1">
    <location>
        <begin position="84"/>
        <end position="105"/>
    </location>
</feature>
<dbReference type="RefSeq" id="WP_232570371.1">
    <property type="nucleotide sequence ID" value="NZ_CP089466.1"/>
</dbReference>
<feature type="compositionally biased region" description="Low complexity" evidence="1">
    <location>
        <begin position="87"/>
        <end position="98"/>
    </location>
</feature>
<comment type="caution">
    <text evidence="2">The sequence shown here is derived from an EMBL/GenBank/DDBJ whole genome shotgun (WGS) entry which is preliminary data.</text>
</comment>
<dbReference type="Pfam" id="PF24336">
    <property type="entry name" value="DUF7504"/>
    <property type="match status" value="1"/>
</dbReference>
<dbReference type="InterPro" id="IPR055927">
    <property type="entry name" value="DUF7504"/>
</dbReference>
<dbReference type="Proteomes" id="UP001595660">
    <property type="component" value="Unassembled WGS sequence"/>
</dbReference>
<evidence type="ECO:0008006" key="4">
    <source>
        <dbReference type="Google" id="ProtNLM"/>
    </source>
</evidence>
<dbReference type="AlphaFoldDB" id="A0ABD5NGN8"/>
<dbReference type="GeneID" id="69118544"/>
<proteinExistence type="predicted"/>
<protein>
    <recommendedName>
        <fullName evidence="4">Halobacterial output domain-containing protein</fullName>
    </recommendedName>
</protein>
<evidence type="ECO:0000256" key="1">
    <source>
        <dbReference type="SAM" id="MobiDB-lite"/>
    </source>
</evidence>
<dbReference type="EMBL" id="JBHRWN010000002">
    <property type="protein sequence ID" value="MFC3478446.1"/>
    <property type="molecule type" value="Genomic_DNA"/>
</dbReference>
<name>A0ABD5NGN8_9EURY</name>
<evidence type="ECO:0000313" key="2">
    <source>
        <dbReference type="EMBL" id="MFC3478446.1"/>
    </source>
</evidence>
<accession>A0ABD5NGN8</accession>
<keyword evidence="3" id="KW-1185">Reference proteome</keyword>